<gene>
    <name evidence="1" type="ORF">PBT88_17210</name>
</gene>
<proteinExistence type="predicted"/>
<dbReference type="EMBL" id="CP115174">
    <property type="protein sequence ID" value="WBO21884.1"/>
    <property type="molecule type" value="Genomic_DNA"/>
</dbReference>
<protein>
    <submittedName>
        <fullName evidence="1">Uncharacterized protein</fullName>
    </submittedName>
</protein>
<accession>A0ABY7NPM7</accession>
<dbReference type="Proteomes" id="UP001210865">
    <property type="component" value="Chromosome"/>
</dbReference>
<reference evidence="1 2" key="1">
    <citation type="submission" date="2022-12" db="EMBL/GenBank/DDBJ databases">
        <title>Sphingomonas abieness sp. nov., an endophytic bacterium isolated from Abies koreana.</title>
        <authorList>
            <person name="Jiang L."/>
            <person name="Lee J."/>
        </authorList>
    </citation>
    <scope>NUCLEOTIDE SEQUENCE [LARGE SCALE GENOMIC DNA]</scope>
    <source>
        <strain evidence="2">PAMB 00755</strain>
    </source>
</reference>
<evidence type="ECO:0000313" key="1">
    <source>
        <dbReference type="EMBL" id="WBO21884.1"/>
    </source>
</evidence>
<sequence length="63" mass="6783">MHYRLYALNPNSGKIMQGSDLAAESDADAIAAGHSAHPSSPFEIWCRQRCVFTSMNRAGSAKG</sequence>
<name>A0ABY7NPM7_9SPHN</name>
<organism evidence="1 2">
    <name type="scientific">Sphingomonas abietis</name>
    <dbReference type="NCBI Taxonomy" id="3012344"/>
    <lineage>
        <taxon>Bacteria</taxon>
        <taxon>Pseudomonadati</taxon>
        <taxon>Pseudomonadota</taxon>
        <taxon>Alphaproteobacteria</taxon>
        <taxon>Sphingomonadales</taxon>
        <taxon>Sphingomonadaceae</taxon>
        <taxon>Sphingomonas</taxon>
    </lineage>
</organism>
<evidence type="ECO:0000313" key="2">
    <source>
        <dbReference type="Proteomes" id="UP001210865"/>
    </source>
</evidence>
<keyword evidence="2" id="KW-1185">Reference proteome</keyword>
<dbReference type="RefSeq" id="WP_270076532.1">
    <property type="nucleotide sequence ID" value="NZ_CP115174.1"/>
</dbReference>